<organism evidence="1 2">
    <name type="scientific">Ascaris lumbricoides</name>
    <name type="common">Giant roundworm</name>
    <dbReference type="NCBI Taxonomy" id="6252"/>
    <lineage>
        <taxon>Eukaryota</taxon>
        <taxon>Metazoa</taxon>
        <taxon>Ecdysozoa</taxon>
        <taxon>Nematoda</taxon>
        <taxon>Chromadorea</taxon>
        <taxon>Rhabditida</taxon>
        <taxon>Spirurina</taxon>
        <taxon>Ascaridomorpha</taxon>
        <taxon>Ascaridoidea</taxon>
        <taxon>Ascarididae</taxon>
        <taxon>Ascaris</taxon>
    </lineage>
</organism>
<sequence length="37" mass="4502">MTDQSISKITIDAEKFFEMKKINENIYRCVIVFKYRV</sequence>
<proteinExistence type="predicted"/>
<keyword evidence="1" id="KW-1185">Reference proteome</keyword>
<protein>
    <submittedName>
        <fullName evidence="2">Uncharacterized protein</fullName>
    </submittedName>
</protein>
<dbReference type="WBParaSite" id="ALUE_0000134301-mRNA-1">
    <property type="protein sequence ID" value="ALUE_0000134301-mRNA-1"/>
    <property type="gene ID" value="ALUE_0000134301"/>
</dbReference>
<dbReference type="Proteomes" id="UP000036681">
    <property type="component" value="Unplaced"/>
</dbReference>
<evidence type="ECO:0000313" key="1">
    <source>
        <dbReference type="Proteomes" id="UP000036681"/>
    </source>
</evidence>
<dbReference type="AlphaFoldDB" id="A0A0M3HIJ8"/>
<accession>A0A0M3HIJ8</accession>
<evidence type="ECO:0000313" key="2">
    <source>
        <dbReference type="WBParaSite" id="ALUE_0000134301-mRNA-1"/>
    </source>
</evidence>
<name>A0A0M3HIJ8_ASCLU</name>
<reference evidence="2" key="1">
    <citation type="submission" date="2017-02" db="UniProtKB">
        <authorList>
            <consortium name="WormBaseParasite"/>
        </authorList>
    </citation>
    <scope>IDENTIFICATION</scope>
</reference>